<dbReference type="InterPro" id="IPR018204">
    <property type="entry name" value="Trp_synthase_alpha_AS"/>
</dbReference>
<dbReference type="InterPro" id="IPR013785">
    <property type="entry name" value="Aldolase_TIM"/>
</dbReference>
<dbReference type="FunFam" id="3.20.20.70:FF:000037">
    <property type="entry name" value="Tryptophan synthase alpha chain"/>
    <property type="match status" value="1"/>
</dbReference>
<dbReference type="GO" id="GO:0005829">
    <property type="term" value="C:cytosol"/>
    <property type="evidence" value="ECO:0007669"/>
    <property type="project" value="TreeGrafter"/>
</dbReference>
<evidence type="ECO:0000256" key="6">
    <source>
        <dbReference type="ARBA" id="ARBA00023141"/>
    </source>
</evidence>
<dbReference type="PANTHER" id="PTHR43406:SF1">
    <property type="entry name" value="TRYPTOPHAN SYNTHASE ALPHA CHAIN, CHLOROPLASTIC"/>
    <property type="match status" value="1"/>
</dbReference>
<proteinExistence type="inferred from homology"/>
<dbReference type="Proteomes" id="UP000744769">
    <property type="component" value="Unassembled WGS sequence"/>
</dbReference>
<evidence type="ECO:0000313" key="11">
    <source>
        <dbReference type="EMBL" id="NHN54978.1"/>
    </source>
</evidence>
<sequence length="264" mass="27520">MTAVADVLATAKAEGRAALIGYLPVGFPSVRDSIEAMLAMHDAGADAIEIGLPYSDPLIDGPIIQTAASKALAAGVRVADVIAASRELAAAGAPHVVMSYWNPVLRYGVDRFAADLAEAGCSGMITPDLVPDEAADWIEAARKHDLNRVFLVAPTSSPERIASTTAVTSGFVYAQSIMGVTGSRAVRGEEAKALVDRIREHTDLPIGVGIGVSNAQQAAEIAAFADAVIVGTLPVRQLVESETVADGIRRLREVIGELAEGVRR</sequence>
<evidence type="ECO:0000256" key="8">
    <source>
        <dbReference type="ARBA" id="ARBA00049047"/>
    </source>
</evidence>
<dbReference type="EC" id="4.2.1.20" evidence="9"/>
<organism evidence="11 12">
    <name type="scientific">Metallococcus carri</name>
    <dbReference type="NCBI Taxonomy" id="1656884"/>
    <lineage>
        <taxon>Bacteria</taxon>
        <taxon>Bacillati</taxon>
        <taxon>Actinomycetota</taxon>
        <taxon>Actinomycetes</taxon>
        <taxon>Micrococcales</taxon>
        <taxon>Dermacoccaceae</taxon>
        <taxon>Metallococcus</taxon>
    </lineage>
</organism>
<comment type="subunit">
    <text evidence="3 9">Tetramer of two alpha and two beta chains.</text>
</comment>
<comment type="caution">
    <text evidence="11">The sequence shown here is derived from an EMBL/GenBank/DDBJ whole genome shotgun (WGS) entry which is preliminary data.</text>
</comment>
<dbReference type="AlphaFoldDB" id="A0A967EGE7"/>
<dbReference type="GO" id="GO:0004834">
    <property type="term" value="F:tryptophan synthase activity"/>
    <property type="evidence" value="ECO:0007669"/>
    <property type="project" value="UniProtKB-UniRule"/>
</dbReference>
<evidence type="ECO:0000256" key="9">
    <source>
        <dbReference type="HAMAP-Rule" id="MF_00131"/>
    </source>
</evidence>
<evidence type="ECO:0000256" key="2">
    <source>
        <dbReference type="ARBA" id="ARBA00004733"/>
    </source>
</evidence>
<evidence type="ECO:0000256" key="5">
    <source>
        <dbReference type="ARBA" id="ARBA00022822"/>
    </source>
</evidence>
<evidence type="ECO:0000256" key="7">
    <source>
        <dbReference type="ARBA" id="ARBA00023239"/>
    </source>
</evidence>
<keyword evidence="6 9" id="KW-0057">Aromatic amino acid biosynthesis</keyword>
<comment type="similarity">
    <text evidence="9 10">Belongs to the TrpA family.</text>
</comment>
<dbReference type="SUPFAM" id="SSF51366">
    <property type="entry name" value="Ribulose-phoshate binding barrel"/>
    <property type="match status" value="1"/>
</dbReference>
<keyword evidence="5 9" id="KW-0822">Tryptophan biosynthesis</keyword>
<dbReference type="InterPro" id="IPR011060">
    <property type="entry name" value="RibuloseP-bd_barrel"/>
</dbReference>
<comment type="pathway">
    <text evidence="2 9">Amino-acid biosynthesis; L-tryptophan biosynthesis; L-tryptophan from chorismate: step 5/5.</text>
</comment>
<evidence type="ECO:0000256" key="3">
    <source>
        <dbReference type="ARBA" id="ARBA00011270"/>
    </source>
</evidence>
<protein>
    <recommendedName>
        <fullName evidence="9">Tryptophan synthase alpha chain</fullName>
        <ecNumber evidence="9">4.2.1.20</ecNumber>
    </recommendedName>
</protein>
<keyword evidence="12" id="KW-1185">Reference proteome</keyword>
<reference evidence="11" key="1">
    <citation type="submission" date="2020-03" db="EMBL/GenBank/DDBJ databases">
        <title>Draft sequencing of Calidifontibacter sp. DB0510.</title>
        <authorList>
            <person name="Kim D.-U."/>
        </authorList>
    </citation>
    <scope>NUCLEOTIDE SEQUENCE</scope>
    <source>
        <strain evidence="11">DB0510</strain>
    </source>
</reference>
<keyword evidence="7 9" id="KW-0456">Lyase</keyword>
<evidence type="ECO:0000256" key="10">
    <source>
        <dbReference type="RuleBase" id="RU003662"/>
    </source>
</evidence>
<evidence type="ECO:0000313" key="12">
    <source>
        <dbReference type="Proteomes" id="UP000744769"/>
    </source>
</evidence>
<dbReference type="HAMAP" id="MF_00131">
    <property type="entry name" value="Trp_synth_alpha"/>
    <property type="match status" value="1"/>
</dbReference>
<gene>
    <name evidence="9" type="primary">trpA</name>
    <name evidence="11" type="ORF">G9U51_04155</name>
</gene>
<dbReference type="RefSeq" id="WP_166193617.1">
    <property type="nucleotide sequence ID" value="NZ_JAAOIV010000002.1"/>
</dbReference>
<feature type="active site" description="Proton acceptor" evidence="9">
    <location>
        <position position="60"/>
    </location>
</feature>
<name>A0A967EGE7_9MICO</name>
<feature type="active site" description="Proton acceptor" evidence="9">
    <location>
        <position position="49"/>
    </location>
</feature>
<dbReference type="Pfam" id="PF00290">
    <property type="entry name" value="Trp_syntA"/>
    <property type="match status" value="1"/>
</dbReference>
<comment type="function">
    <text evidence="1 9">The alpha subunit is responsible for the aldol cleavage of indoleglycerol phosphate to indole and glyceraldehyde 3-phosphate.</text>
</comment>
<dbReference type="Gene3D" id="3.20.20.70">
    <property type="entry name" value="Aldolase class I"/>
    <property type="match status" value="1"/>
</dbReference>
<comment type="catalytic activity">
    <reaction evidence="8 9">
        <text>(1S,2R)-1-C-(indol-3-yl)glycerol 3-phosphate + L-serine = D-glyceraldehyde 3-phosphate + L-tryptophan + H2O</text>
        <dbReference type="Rhea" id="RHEA:10532"/>
        <dbReference type="ChEBI" id="CHEBI:15377"/>
        <dbReference type="ChEBI" id="CHEBI:33384"/>
        <dbReference type="ChEBI" id="CHEBI:57912"/>
        <dbReference type="ChEBI" id="CHEBI:58866"/>
        <dbReference type="ChEBI" id="CHEBI:59776"/>
        <dbReference type="EC" id="4.2.1.20"/>
    </reaction>
</comment>
<dbReference type="EMBL" id="JAAOIV010000002">
    <property type="protein sequence ID" value="NHN54978.1"/>
    <property type="molecule type" value="Genomic_DNA"/>
</dbReference>
<evidence type="ECO:0000256" key="4">
    <source>
        <dbReference type="ARBA" id="ARBA00022605"/>
    </source>
</evidence>
<dbReference type="PANTHER" id="PTHR43406">
    <property type="entry name" value="TRYPTOPHAN SYNTHASE, ALPHA CHAIN"/>
    <property type="match status" value="1"/>
</dbReference>
<dbReference type="CDD" id="cd04724">
    <property type="entry name" value="Tryptophan_synthase_alpha"/>
    <property type="match status" value="1"/>
</dbReference>
<dbReference type="PROSITE" id="PS00167">
    <property type="entry name" value="TRP_SYNTHASE_ALPHA"/>
    <property type="match status" value="1"/>
</dbReference>
<dbReference type="InterPro" id="IPR002028">
    <property type="entry name" value="Trp_synthase_suA"/>
</dbReference>
<keyword evidence="4 9" id="KW-0028">Amino-acid biosynthesis</keyword>
<evidence type="ECO:0000256" key="1">
    <source>
        <dbReference type="ARBA" id="ARBA00003365"/>
    </source>
</evidence>
<accession>A0A967EGE7</accession>
<dbReference type="NCBIfam" id="TIGR00262">
    <property type="entry name" value="trpA"/>
    <property type="match status" value="1"/>
</dbReference>